<comment type="subcellular location">
    <subcellularLocation>
        <location evidence="1">Cell outer membrane</location>
        <topology evidence="1">Peripheral membrane protein</topology>
    </subcellularLocation>
</comment>
<protein>
    <submittedName>
        <fullName evidence="5">Transporter substrate-binding domain-containing protein</fullName>
    </submittedName>
</protein>
<dbReference type="Gene3D" id="3.40.190.10">
    <property type="entry name" value="Periplasmic binding protein-like II"/>
    <property type="match status" value="2"/>
</dbReference>
<dbReference type="EMBL" id="JBHTLI010000001">
    <property type="protein sequence ID" value="MFD1095591.1"/>
    <property type="molecule type" value="Genomic_DNA"/>
</dbReference>
<dbReference type="PANTHER" id="PTHR35936:SF19">
    <property type="entry name" value="AMINO-ACID-BINDING PROTEIN YXEM-RELATED"/>
    <property type="match status" value="1"/>
</dbReference>
<dbReference type="InterPro" id="IPR023346">
    <property type="entry name" value="Lysozyme-like_dom_sf"/>
</dbReference>
<evidence type="ECO:0000259" key="4">
    <source>
        <dbReference type="SMART" id="SM00062"/>
    </source>
</evidence>
<evidence type="ECO:0000313" key="5">
    <source>
        <dbReference type="EMBL" id="MFD1095591.1"/>
    </source>
</evidence>
<keyword evidence="3" id="KW-0998">Cell outer membrane</keyword>
<name>A0ABW3NS30_9FLAO</name>
<dbReference type="PROSITE" id="PS51257">
    <property type="entry name" value="PROKAR_LIPOPROTEIN"/>
    <property type="match status" value="1"/>
</dbReference>
<feature type="domain" description="Solute-binding protein family 3/N-terminal" evidence="4">
    <location>
        <begin position="59"/>
        <end position="293"/>
    </location>
</feature>
<gene>
    <name evidence="5" type="ORF">ACFQ3Q_07525</name>
</gene>
<dbReference type="InterPro" id="IPR001638">
    <property type="entry name" value="Solute-binding_3/MltF_N"/>
</dbReference>
<evidence type="ECO:0000256" key="1">
    <source>
        <dbReference type="ARBA" id="ARBA00004339"/>
    </source>
</evidence>
<organism evidence="5 6">
    <name type="scientific">Salegentibacter chungangensis</name>
    <dbReference type="NCBI Taxonomy" id="1335724"/>
    <lineage>
        <taxon>Bacteria</taxon>
        <taxon>Pseudomonadati</taxon>
        <taxon>Bacteroidota</taxon>
        <taxon>Flavobacteriia</taxon>
        <taxon>Flavobacteriales</taxon>
        <taxon>Flavobacteriaceae</taxon>
        <taxon>Salegentibacter</taxon>
    </lineage>
</organism>
<dbReference type="InterPro" id="IPR008258">
    <property type="entry name" value="Transglycosylase_SLT_dom_1"/>
</dbReference>
<keyword evidence="3" id="KW-0472">Membrane</keyword>
<keyword evidence="2" id="KW-0732">Signal</keyword>
<evidence type="ECO:0000256" key="3">
    <source>
        <dbReference type="ARBA" id="ARBA00023237"/>
    </source>
</evidence>
<dbReference type="Pfam" id="PF00497">
    <property type="entry name" value="SBP_bac_3"/>
    <property type="match status" value="1"/>
</dbReference>
<dbReference type="Gene3D" id="1.10.530.10">
    <property type="match status" value="1"/>
</dbReference>
<dbReference type="RefSeq" id="WP_380744456.1">
    <property type="nucleotide sequence ID" value="NZ_JBHTLI010000001.1"/>
</dbReference>
<dbReference type="PANTHER" id="PTHR35936">
    <property type="entry name" value="MEMBRANE-BOUND LYTIC MUREIN TRANSGLYCOSYLASE F"/>
    <property type="match status" value="1"/>
</dbReference>
<dbReference type="CDD" id="cd13403">
    <property type="entry name" value="MLTF-like"/>
    <property type="match status" value="1"/>
</dbReference>
<keyword evidence="6" id="KW-1185">Reference proteome</keyword>
<proteinExistence type="predicted"/>
<dbReference type="SUPFAM" id="SSF53955">
    <property type="entry name" value="Lysozyme-like"/>
    <property type="match status" value="1"/>
</dbReference>
<accession>A0ABW3NS30</accession>
<comment type="caution">
    <text evidence="5">The sequence shown here is derived from an EMBL/GenBank/DDBJ whole genome shotgun (WGS) entry which is preliminary data.</text>
</comment>
<dbReference type="Pfam" id="PF01464">
    <property type="entry name" value="SLT"/>
    <property type="match status" value="1"/>
</dbReference>
<evidence type="ECO:0000256" key="2">
    <source>
        <dbReference type="ARBA" id="ARBA00022729"/>
    </source>
</evidence>
<dbReference type="Proteomes" id="UP001597131">
    <property type="component" value="Unassembled WGS sequence"/>
</dbReference>
<dbReference type="SMART" id="SM00062">
    <property type="entry name" value="PBPb"/>
    <property type="match status" value="1"/>
</dbReference>
<sequence>MDVKTGSLFIALLIILSSCSMGNKNSGDKDTADQKDRANAPYKTFRDLEAIKEDGVLHAITIYNSTSYFLYRGMPMGFEYELLSRLAKDLDLELKITVAADIDDLFDMLNNGKGDLIAYGLTITESRKDLVSFTKSHYVTHQALVQRMPANWRSLPGYKIDKQLISNTLELINDTVWVRENSSYTQRLKNLQEEIGAEIPIEHIEGNITTDEIIRMVVDGEIDRTIADYNIAAVNKTFYPILDIDTRISFSQRIAWAVRQNSPELLKAINNWISREKKSDDYYVIYNKYFKNKKSYRRRIQSDFYSKNSNKISKYDDIIKKYASEIGWDWRFLCSQVYQESRFDPKSKSWAGARGLIQLMPATAKEVGVSNSFNPEQNIRGGVKYLDRIRDRFKTVEDSIQRVKFTLAAFNCGPGHVFDAMRLAEKNGKDPNIWDGNVEEYLLKLTEKEYYLDEVVRHGFVRATEPYNYVRDIFLRYEHYKKFIEPTPAI</sequence>
<evidence type="ECO:0000313" key="6">
    <source>
        <dbReference type="Proteomes" id="UP001597131"/>
    </source>
</evidence>
<reference evidence="6" key="1">
    <citation type="journal article" date="2019" name="Int. J. Syst. Evol. Microbiol.">
        <title>The Global Catalogue of Microorganisms (GCM) 10K type strain sequencing project: providing services to taxonomists for standard genome sequencing and annotation.</title>
        <authorList>
            <consortium name="The Broad Institute Genomics Platform"/>
            <consortium name="The Broad Institute Genome Sequencing Center for Infectious Disease"/>
            <person name="Wu L."/>
            <person name="Ma J."/>
        </authorList>
    </citation>
    <scope>NUCLEOTIDE SEQUENCE [LARGE SCALE GENOMIC DNA]</scope>
    <source>
        <strain evidence="6">CCUG 64793</strain>
    </source>
</reference>
<dbReference type="SUPFAM" id="SSF53850">
    <property type="entry name" value="Periplasmic binding protein-like II"/>
    <property type="match status" value="1"/>
</dbReference>
<dbReference type="CDD" id="cd01009">
    <property type="entry name" value="PBP2_YfhD_N"/>
    <property type="match status" value="1"/>
</dbReference>